<sequence>MKIMNVILACVLGLLLAGCSTVPITGRTQIMLVQDSEILSSSALQYKQFLSKVKISKNATSTAQVRRVGQKVAAATMHYLKQNGLGDMASQMKWEFNVVEDKAVNAFCMPGGKIVVYTGLLKLVGSDAELATVISHEVSHAVARHSNERISQEYLRQMGGNLLGAAVSNKSAALQTIIGQAYGVGSQVLVALPYNRKQEYEADKMGLVFMAMAGYNPNAAITFWQKMAAQGSGQVEFLSTHPSDANRIAAIRQYMPEAMKYYKGK</sequence>
<keyword evidence="1 6" id="KW-0645">Protease</keyword>
<dbReference type="EMBL" id="JRAK01000069">
    <property type="protein sequence ID" value="KGN88604.1"/>
    <property type="molecule type" value="Genomic_DNA"/>
</dbReference>
<keyword evidence="5 6" id="KW-0482">Metalloprotease</keyword>
<dbReference type="Gene3D" id="3.30.2010.10">
    <property type="entry name" value="Metalloproteases ('zincins'), catalytic domain"/>
    <property type="match status" value="1"/>
</dbReference>
<dbReference type="RefSeq" id="WP_039419015.1">
    <property type="nucleotide sequence ID" value="NZ_JRAI01000082.1"/>
</dbReference>
<dbReference type="CDD" id="cd07331">
    <property type="entry name" value="M48C_Oma1_like"/>
    <property type="match status" value="1"/>
</dbReference>
<evidence type="ECO:0000313" key="9">
    <source>
        <dbReference type="EMBL" id="KGN88604.1"/>
    </source>
</evidence>
<protein>
    <submittedName>
        <fullName evidence="8">Peptidase M48 family protein</fullName>
    </submittedName>
</protein>
<name>A0A099WUQ2_9PORP</name>
<evidence type="ECO:0000313" key="8">
    <source>
        <dbReference type="EMBL" id="KGN83835.1"/>
    </source>
</evidence>
<evidence type="ECO:0000313" key="11">
    <source>
        <dbReference type="Proteomes" id="UP000030146"/>
    </source>
</evidence>
<reference evidence="8 10" key="1">
    <citation type="submission" date="2014-08" db="EMBL/GenBank/DDBJ databases">
        <title>Porphyromonas gulae strain:COT-052_OH1451 Genome sequencing.</title>
        <authorList>
            <person name="Wallis C."/>
            <person name="Deusch O."/>
            <person name="O'Flynn C."/>
            <person name="Davis I."/>
            <person name="Jospin G."/>
            <person name="Darling A.E."/>
            <person name="Coil D.A."/>
            <person name="Alexiev A."/>
            <person name="Horsfall A."/>
            <person name="Kirkwood N."/>
            <person name="Harris S."/>
            <person name="Eisen J.A."/>
        </authorList>
    </citation>
    <scope>NUCLEOTIDE SEQUENCE [LARGE SCALE GENOMIC DNA]</scope>
    <source>
        <strain evidence="10">COT-052 OH1451</strain>
        <strain evidence="8">COT-052_OH1451</strain>
    </source>
</reference>
<comment type="cofactor">
    <cofactor evidence="6">
        <name>Zn(2+)</name>
        <dbReference type="ChEBI" id="CHEBI:29105"/>
    </cofactor>
    <text evidence="6">Binds 1 zinc ion per subunit.</text>
</comment>
<comment type="caution">
    <text evidence="8">The sequence shown here is derived from an EMBL/GenBank/DDBJ whole genome shotgun (WGS) entry which is preliminary data.</text>
</comment>
<evidence type="ECO:0000313" key="10">
    <source>
        <dbReference type="Proteomes" id="UP000030130"/>
    </source>
</evidence>
<feature type="domain" description="Peptidase M48" evidence="7">
    <location>
        <begin position="90"/>
        <end position="253"/>
    </location>
</feature>
<evidence type="ECO:0000256" key="3">
    <source>
        <dbReference type="ARBA" id="ARBA00022801"/>
    </source>
</evidence>
<dbReference type="OrthoDB" id="9810445at2"/>
<dbReference type="EMBL" id="JRAI01000082">
    <property type="protein sequence ID" value="KGN83835.1"/>
    <property type="molecule type" value="Genomic_DNA"/>
</dbReference>
<dbReference type="Pfam" id="PF01435">
    <property type="entry name" value="Peptidase_M48"/>
    <property type="match status" value="1"/>
</dbReference>
<evidence type="ECO:0000256" key="2">
    <source>
        <dbReference type="ARBA" id="ARBA00022723"/>
    </source>
</evidence>
<accession>A0A099WUQ2</accession>
<dbReference type="STRING" id="111105.HR09_00725"/>
<keyword evidence="3 6" id="KW-0378">Hydrolase</keyword>
<proteinExistence type="inferred from homology"/>
<evidence type="ECO:0000259" key="7">
    <source>
        <dbReference type="Pfam" id="PF01435"/>
    </source>
</evidence>
<dbReference type="PROSITE" id="PS51257">
    <property type="entry name" value="PROKAR_LIPOPROTEIN"/>
    <property type="match status" value="1"/>
</dbReference>
<keyword evidence="4 6" id="KW-0862">Zinc</keyword>
<evidence type="ECO:0000256" key="4">
    <source>
        <dbReference type="ARBA" id="ARBA00022833"/>
    </source>
</evidence>
<dbReference type="GeneID" id="57239734"/>
<dbReference type="PANTHER" id="PTHR22726:SF1">
    <property type="entry name" value="METALLOENDOPEPTIDASE OMA1, MITOCHONDRIAL"/>
    <property type="match status" value="1"/>
</dbReference>
<evidence type="ECO:0000256" key="1">
    <source>
        <dbReference type="ARBA" id="ARBA00022670"/>
    </source>
</evidence>
<dbReference type="GO" id="GO:0046872">
    <property type="term" value="F:metal ion binding"/>
    <property type="evidence" value="ECO:0007669"/>
    <property type="project" value="UniProtKB-KW"/>
</dbReference>
<dbReference type="GO" id="GO:0004222">
    <property type="term" value="F:metalloendopeptidase activity"/>
    <property type="evidence" value="ECO:0007669"/>
    <property type="project" value="InterPro"/>
</dbReference>
<keyword evidence="11" id="KW-1185">Reference proteome</keyword>
<dbReference type="eggNOG" id="COG0501">
    <property type="taxonomic scope" value="Bacteria"/>
</dbReference>
<dbReference type="InterPro" id="IPR001915">
    <property type="entry name" value="Peptidase_M48"/>
</dbReference>
<keyword evidence="2" id="KW-0479">Metal-binding</keyword>
<reference evidence="9 11" key="2">
    <citation type="submission" date="2014-08" db="EMBL/GenBank/DDBJ databases">
        <title>Porphyromonas gulae strain:COT-052_OH3439 Genome sequencing.</title>
        <authorList>
            <person name="Wallis C."/>
            <person name="Deusch O."/>
            <person name="O'Flynn C."/>
            <person name="Davis I."/>
            <person name="Jospin G."/>
            <person name="Darling A.E."/>
            <person name="Coil D.A."/>
            <person name="Alexiev A."/>
            <person name="Horsfall A."/>
            <person name="Kirkwood N."/>
            <person name="Harris S."/>
            <person name="Eisen J.A."/>
        </authorList>
    </citation>
    <scope>NUCLEOTIDE SEQUENCE [LARGE SCALE GENOMIC DNA]</scope>
    <source>
        <strain evidence="11">COT-052 OH3439</strain>
        <strain evidence="9">COT-052_OH3439</strain>
    </source>
</reference>
<dbReference type="GO" id="GO:0016020">
    <property type="term" value="C:membrane"/>
    <property type="evidence" value="ECO:0007669"/>
    <property type="project" value="TreeGrafter"/>
</dbReference>
<dbReference type="InterPro" id="IPR051156">
    <property type="entry name" value="Mito/Outer_Membr_Metalloprot"/>
</dbReference>
<dbReference type="GO" id="GO:0051603">
    <property type="term" value="P:proteolysis involved in protein catabolic process"/>
    <property type="evidence" value="ECO:0007669"/>
    <property type="project" value="TreeGrafter"/>
</dbReference>
<comment type="similarity">
    <text evidence="6">Belongs to the peptidase M48 family.</text>
</comment>
<organism evidence="8 10">
    <name type="scientific">Porphyromonas gulae</name>
    <dbReference type="NCBI Taxonomy" id="111105"/>
    <lineage>
        <taxon>Bacteria</taxon>
        <taxon>Pseudomonadati</taxon>
        <taxon>Bacteroidota</taxon>
        <taxon>Bacteroidia</taxon>
        <taxon>Bacteroidales</taxon>
        <taxon>Porphyromonadaceae</taxon>
        <taxon>Porphyromonas</taxon>
    </lineage>
</organism>
<gene>
    <name evidence="8" type="ORF">HR08_10295</name>
    <name evidence="9" type="ORF">HR15_04670</name>
</gene>
<dbReference type="Proteomes" id="UP000030130">
    <property type="component" value="Unassembled WGS sequence"/>
</dbReference>
<dbReference type="AlphaFoldDB" id="A0A099WUQ2"/>
<dbReference type="Proteomes" id="UP000030146">
    <property type="component" value="Unassembled WGS sequence"/>
</dbReference>
<evidence type="ECO:0000256" key="6">
    <source>
        <dbReference type="RuleBase" id="RU003983"/>
    </source>
</evidence>
<dbReference type="PANTHER" id="PTHR22726">
    <property type="entry name" value="METALLOENDOPEPTIDASE OMA1"/>
    <property type="match status" value="1"/>
</dbReference>
<evidence type="ECO:0000256" key="5">
    <source>
        <dbReference type="ARBA" id="ARBA00023049"/>
    </source>
</evidence>